<feature type="transmembrane region" description="Helical" evidence="1">
    <location>
        <begin position="286"/>
        <end position="305"/>
    </location>
</feature>
<reference evidence="2" key="2">
    <citation type="submission" date="2020-10" db="EMBL/GenBank/DDBJ databases">
        <authorList>
            <person name="Cooper E.A."/>
            <person name="Brenton Z.W."/>
            <person name="Flinn B.S."/>
            <person name="Jenkins J."/>
            <person name="Shu S."/>
            <person name="Flowers D."/>
            <person name="Luo F."/>
            <person name="Wang Y."/>
            <person name="Xia P."/>
            <person name="Barry K."/>
            <person name="Daum C."/>
            <person name="Lipzen A."/>
            <person name="Yoshinaga Y."/>
            <person name="Schmutz J."/>
            <person name="Saski C."/>
            <person name="Vermerris W."/>
            <person name="Kresovich S."/>
        </authorList>
    </citation>
    <scope>NUCLEOTIDE SEQUENCE</scope>
</reference>
<name>A0A921QYS3_SORBI</name>
<evidence type="ECO:0000313" key="2">
    <source>
        <dbReference type="EMBL" id="KAG0530133.1"/>
    </source>
</evidence>
<keyword evidence="1" id="KW-0812">Transmembrane</keyword>
<proteinExistence type="predicted"/>
<feature type="transmembrane region" description="Helical" evidence="1">
    <location>
        <begin position="197"/>
        <end position="226"/>
    </location>
</feature>
<feature type="transmembrane region" description="Helical" evidence="1">
    <location>
        <begin position="34"/>
        <end position="52"/>
    </location>
</feature>
<sequence length="338" mass="36451">MAATKPASASSTTPSSFNFLKEGLLLPAGRSRRLFAAIFTILVAWITLLLVADELGIEPLKLEVGRDMDTLKSTDPGGPDYADLLQQTLDDYQVLFITCAAYLVSADITGSVIQLVSLFAAVTTYSGDDGGEVHTFGALVVVGRAKQQKQQLKAAVLTVAFVCALKTAAVSLLLASTAVVAFLAFRWPWYCRCRGLFLAGCLVLLVAFAFYIFLSFVCSLAVVVALDESEARRCHGAGGAVGRARQLVKGRQEGAMLFVFVTTVLAAVVRLIYWQAKMSARSDMTLGALLLGVLYTVLMAALELFQDCALTAFYYECKGRSVQKSETEYVIKLSIQDA</sequence>
<keyword evidence="1" id="KW-1133">Transmembrane helix</keyword>
<evidence type="ECO:0000256" key="1">
    <source>
        <dbReference type="SAM" id="Phobius"/>
    </source>
</evidence>
<feature type="transmembrane region" description="Helical" evidence="1">
    <location>
        <begin position="255"/>
        <end position="274"/>
    </location>
</feature>
<comment type="caution">
    <text evidence="2">The sequence shown here is derived from an EMBL/GenBank/DDBJ whole genome shotgun (WGS) entry which is preliminary data.</text>
</comment>
<dbReference type="EMBL" id="CM027684">
    <property type="protein sequence ID" value="KAG0530133.1"/>
    <property type="molecule type" value="Genomic_DNA"/>
</dbReference>
<evidence type="ECO:0000313" key="3">
    <source>
        <dbReference type="Proteomes" id="UP000807115"/>
    </source>
</evidence>
<dbReference type="AlphaFoldDB" id="A0A921QYS3"/>
<accession>A0A921QYS3</accession>
<dbReference type="Gramene" id="EES09898">
    <property type="protein sequence ID" value="EES09898"/>
    <property type="gene ID" value="SORBI_3005G145000"/>
</dbReference>
<dbReference type="PANTHER" id="PTHR34483">
    <property type="entry name" value="OS09G0129800 PROTEIN"/>
    <property type="match status" value="1"/>
</dbReference>
<protein>
    <submittedName>
        <fullName evidence="2">Uncharacterized protein</fullName>
    </submittedName>
</protein>
<organism evidence="2 3">
    <name type="scientific">Sorghum bicolor</name>
    <name type="common">Sorghum</name>
    <name type="synonym">Sorghum vulgare</name>
    <dbReference type="NCBI Taxonomy" id="4558"/>
    <lineage>
        <taxon>Eukaryota</taxon>
        <taxon>Viridiplantae</taxon>
        <taxon>Streptophyta</taxon>
        <taxon>Embryophyta</taxon>
        <taxon>Tracheophyta</taxon>
        <taxon>Spermatophyta</taxon>
        <taxon>Magnoliopsida</taxon>
        <taxon>Liliopsida</taxon>
        <taxon>Poales</taxon>
        <taxon>Poaceae</taxon>
        <taxon>PACMAD clade</taxon>
        <taxon>Panicoideae</taxon>
        <taxon>Andropogonodae</taxon>
        <taxon>Andropogoneae</taxon>
        <taxon>Sorghinae</taxon>
        <taxon>Sorghum</taxon>
    </lineage>
</organism>
<keyword evidence="1" id="KW-0472">Membrane</keyword>
<dbReference type="OMA" id="YYECKGR"/>
<reference evidence="2" key="1">
    <citation type="journal article" date="2019" name="BMC Genomics">
        <title>A new reference genome for Sorghum bicolor reveals high levels of sequence similarity between sweet and grain genotypes: implications for the genetics of sugar metabolism.</title>
        <authorList>
            <person name="Cooper E.A."/>
            <person name="Brenton Z.W."/>
            <person name="Flinn B.S."/>
            <person name="Jenkins J."/>
            <person name="Shu S."/>
            <person name="Flowers D."/>
            <person name="Luo F."/>
            <person name="Wang Y."/>
            <person name="Xia P."/>
            <person name="Barry K."/>
            <person name="Daum C."/>
            <person name="Lipzen A."/>
            <person name="Yoshinaga Y."/>
            <person name="Schmutz J."/>
            <person name="Saski C."/>
            <person name="Vermerris W."/>
            <person name="Kresovich S."/>
        </authorList>
    </citation>
    <scope>NUCLEOTIDE SEQUENCE</scope>
</reference>
<feature type="transmembrane region" description="Helical" evidence="1">
    <location>
        <begin position="154"/>
        <end position="185"/>
    </location>
</feature>
<gene>
    <name evidence="2" type="ORF">BDA96_05G158700</name>
</gene>
<dbReference type="PANTHER" id="PTHR34483:SF5">
    <property type="entry name" value="TRANSMEMBRANE PROTEIN"/>
    <property type="match status" value="1"/>
</dbReference>
<dbReference type="Proteomes" id="UP000807115">
    <property type="component" value="Chromosome 5"/>
</dbReference>